<evidence type="ECO:0000313" key="2">
    <source>
        <dbReference type="Proteomes" id="UP000663828"/>
    </source>
</evidence>
<sequence>MAASFYMTLLSNMDPDDSTLIFSTNQLMTILRVYGEYCIELYREGADPNYKVAVVSDVLQDIIDSIVHAENVVLNGAVRDTASHMTDEVENLETSSQFSLKVQCLFRSDTALAQLLRPALLPQAQICDISHQTIDEAYEKAMKNTRMAASSNSNMTSTMGVDGPMFTLSYRDLMTLMRRCEENAIQRYQEQETLAAIATVVETTLNEIVAAVVVEVENAAVAADVEITMDHLKTEIINLEKIDRFFLQVEKVFDGNKTLAELLCPAFLTLPPDAQYPMYYDEAAAAFKKSMHNARCYELDFILFVARSYIDDDTPDCTIAKPMNFNNKLFDHNTQTLFALYTNSVKNNKLNRRNLNKYLRNQKLSCLPPFTPVNDYEVFFLNRLSNTNLLHHLIQLAQNTKFFSVDTEGDKYTNKPALIQLEFINETISTVVLVEVCQLPYDQQSLTFWLIRSLFRFLFQHTKCIYSWGDAVKELAQFTNYDLFNIDALKKPEIINLQSKFLSWHYAKTKFYPTNLQPWGLQAAVADQFKQFLDKTETLNTWSQGLDRCHTHSYRDKIQSMIQYAVNDCLAVTKLAVHMSEEV</sequence>
<dbReference type="Gene3D" id="3.30.420.10">
    <property type="entry name" value="Ribonuclease H-like superfamily/Ribonuclease H"/>
    <property type="match status" value="1"/>
</dbReference>
<accession>A0A816BDP7</accession>
<organism evidence="1 2">
    <name type="scientific">Adineta ricciae</name>
    <name type="common">Rotifer</name>
    <dbReference type="NCBI Taxonomy" id="249248"/>
    <lineage>
        <taxon>Eukaryota</taxon>
        <taxon>Metazoa</taxon>
        <taxon>Spiralia</taxon>
        <taxon>Gnathifera</taxon>
        <taxon>Rotifera</taxon>
        <taxon>Eurotatoria</taxon>
        <taxon>Bdelloidea</taxon>
        <taxon>Adinetida</taxon>
        <taxon>Adinetidae</taxon>
        <taxon>Adineta</taxon>
    </lineage>
</organism>
<evidence type="ECO:0000313" key="1">
    <source>
        <dbReference type="EMBL" id="CAF1607808.1"/>
    </source>
</evidence>
<dbReference type="EMBL" id="CAJNOR010006965">
    <property type="protein sequence ID" value="CAF1607808.1"/>
    <property type="molecule type" value="Genomic_DNA"/>
</dbReference>
<dbReference type="InterPro" id="IPR036397">
    <property type="entry name" value="RNaseH_sf"/>
</dbReference>
<dbReference type="GO" id="GO:0003676">
    <property type="term" value="F:nucleic acid binding"/>
    <property type="evidence" value="ECO:0007669"/>
    <property type="project" value="InterPro"/>
</dbReference>
<comment type="caution">
    <text evidence="1">The sequence shown here is derived from an EMBL/GenBank/DDBJ whole genome shotgun (WGS) entry which is preliminary data.</text>
</comment>
<reference evidence="1" key="1">
    <citation type="submission" date="2021-02" db="EMBL/GenBank/DDBJ databases">
        <authorList>
            <person name="Nowell W R."/>
        </authorList>
    </citation>
    <scope>NUCLEOTIDE SEQUENCE</scope>
</reference>
<protein>
    <submittedName>
        <fullName evidence="1">Uncharacterized protein</fullName>
    </submittedName>
</protein>
<keyword evidence="2" id="KW-1185">Reference proteome</keyword>
<dbReference type="Proteomes" id="UP000663828">
    <property type="component" value="Unassembled WGS sequence"/>
</dbReference>
<name>A0A816BDP7_ADIRI</name>
<proteinExistence type="predicted"/>
<dbReference type="AlphaFoldDB" id="A0A816BDP7"/>
<gene>
    <name evidence="1" type="ORF">XAT740_LOCUS48500</name>
</gene>